<evidence type="ECO:0000313" key="2">
    <source>
        <dbReference type="Proteomes" id="UP000800097"/>
    </source>
</evidence>
<sequence>MTGPPPSSLVFLSDLQNCDRGDKVRFLGCVDEYVVQDATLRLKHNYPPSERPRVARVNISVILESIQRHDIDVGCWVNVLGYVVGQDDTGVSVQAIAVWSAGNLDLEAYQNAVNWRKEVALGRVYT</sequence>
<accession>A0A6A6JJD6</accession>
<evidence type="ECO:0008006" key="3">
    <source>
        <dbReference type="Google" id="ProtNLM"/>
    </source>
</evidence>
<protein>
    <recommendedName>
        <fullName evidence="3">CST complex subunit Ten1</fullName>
    </recommendedName>
</protein>
<dbReference type="RefSeq" id="XP_033654111.1">
    <property type="nucleotide sequence ID" value="XM_033798384.1"/>
</dbReference>
<dbReference type="GO" id="GO:0043047">
    <property type="term" value="F:single-stranded telomeric DNA binding"/>
    <property type="evidence" value="ECO:0007669"/>
    <property type="project" value="InterPro"/>
</dbReference>
<dbReference type="InterPro" id="IPR012340">
    <property type="entry name" value="NA-bd_OB-fold"/>
</dbReference>
<evidence type="ECO:0000313" key="1">
    <source>
        <dbReference type="EMBL" id="KAF2276572.1"/>
    </source>
</evidence>
<dbReference type="OrthoDB" id="5275361at2759"/>
<dbReference type="InterPro" id="IPR024222">
    <property type="entry name" value="Ten1_fungal"/>
</dbReference>
<keyword evidence="2" id="KW-1185">Reference proteome</keyword>
<gene>
    <name evidence="1" type="ORF">EI97DRAFT_433401</name>
</gene>
<organism evidence="1 2">
    <name type="scientific">Westerdykella ornata</name>
    <dbReference type="NCBI Taxonomy" id="318751"/>
    <lineage>
        <taxon>Eukaryota</taxon>
        <taxon>Fungi</taxon>
        <taxon>Dikarya</taxon>
        <taxon>Ascomycota</taxon>
        <taxon>Pezizomycotina</taxon>
        <taxon>Dothideomycetes</taxon>
        <taxon>Pleosporomycetidae</taxon>
        <taxon>Pleosporales</taxon>
        <taxon>Sporormiaceae</taxon>
        <taxon>Westerdykella</taxon>
    </lineage>
</organism>
<dbReference type="GO" id="GO:0016233">
    <property type="term" value="P:telomere capping"/>
    <property type="evidence" value="ECO:0007669"/>
    <property type="project" value="InterPro"/>
</dbReference>
<dbReference type="Pfam" id="PF12658">
    <property type="entry name" value="Ten1"/>
    <property type="match status" value="1"/>
</dbReference>
<name>A0A6A6JJD6_WESOR</name>
<reference evidence="1" key="1">
    <citation type="journal article" date="2020" name="Stud. Mycol.">
        <title>101 Dothideomycetes genomes: a test case for predicting lifestyles and emergence of pathogens.</title>
        <authorList>
            <person name="Haridas S."/>
            <person name="Albert R."/>
            <person name="Binder M."/>
            <person name="Bloem J."/>
            <person name="Labutti K."/>
            <person name="Salamov A."/>
            <person name="Andreopoulos B."/>
            <person name="Baker S."/>
            <person name="Barry K."/>
            <person name="Bills G."/>
            <person name="Bluhm B."/>
            <person name="Cannon C."/>
            <person name="Castanera R."/>
            <person name="Culley D."/>
            <person name="Daum C."/>
            <person name="Ezra D."/>
            <person name="Gonzalez J."/>
            <person name="Henrissat B."/>
            <person name="Kuo A."/>
            <person name="Liang C."/>
            <person name="Lipzen A."/>
            <person name="Lutzoni F."/>
            <person name="Magnuson J."/>
            <person name="Mondo S."/>
            <person name="Nolan M."/>
            <person name="Ohm R."/>
            <person name="Pangilinan J."/>
            <person name="Park H.-J."/>
            <person name="Ramirez L."/>
            <person name="Alfaro M."/>
            <person name="Sun H."/>
            <person name="Tritt A."/>
            <person name="Yoshinaga Y."/>
            <person name="Zwiers L.-H."/>
            <person name="Turgeon B."/>
            <person name="Goodwin S."/>
            <person name="Spatafora J."/>
            <person name="Crous P."/>
            <person name="Grigoriev I."/>
        </authorList>
    </citation>
    <scope>NUCLEOTIDE SEQUENCE</scope>
    <source>
        <strain evidence="1">CBS 379.55</strain>
    </source>
</reference>
<dbReference type="AlphaFoldDB" id="A0A6A6JJD6"/>
<dbReference type="GO" id="GO:1990879">
    <property type="term" value="C:CST complex"/>
    <property type="evidence" value="ECO:0007669"/>
    <property type="project" value="InterPro"/>
</dbReference>
<dbReference type="GeneID" id="54551559"/>
<proteinExistence type="predicted"/>
<dbReference type="EMBL" id="ML986493">
    <property type="protein sequence ID" value="KAF2276572.1"/>
    <property type="molecule type" value="Genomic_DNA"/>
</dbReference>
<dbReference type="Gene3D" id="2.40.50.140">
    <property type="entry name" value="Nucleic acid-binding proteins"/>
    <property type="match status" value="1"/>
</dbReference>
<dbReference type="Proteomes" id="UP000800097">
    <property type="component" value="Unassembled WGS sequence"/>
</dbReference>